<evidence type="ECO:0000256" key="13">
    <source>
        <dbReference type="ARBA" id="ARBA00023180"/>
    </source>
</evidence>
<dbReference type="SMART" id="SM00220">
    <property type="entry name" value="S_TKc"/>
    <property type="match status" value="1"/>
</dbReference>
<dbReference type="Gene3D" id="3.30.200.20">
    <property type="entry name" value="Phosphorylase Kinase, domain 1"/>
    <property type="match status" value="1"/>
</dbReference>
<evidence type="ECO:0000256" key="7">
    <source>
        <dbReference type="ARBA" id="ARBA00022741"/>
    </source>
</evidence>
<dbReference type="Pfam" id="PF00069">
    <property type="entry name" value="Pkinase"/>
    <property type="match status" value="1"/>
</dbReference>
<dbReference type="PROSITE" id="PS00107">
    <property type="entry name" value="PROTEIN_KINASE_ATP"/>
    <property type="match status" value="1"/>
</dbReference>
<gene>
    <name evidence="20" type="ORF">BUALT_Bualt16G0078800</name>
</gene>
<evidence type="ECO:0000256" key="11">
    <source>
        <dbReference type="ARBA" id="ARBA00023136"/>
    </source>
</evidence>
<evidence type="ECO:0000313" key="21">
    <source>
        <dbReference type="Proteomes" id="UP000826271"/>
    </source>
</evidence>
<evidence type="ECO:0000259" key="19">
    <source>
        <dbReference type="PROSITE" id="PS50011"/>
    </source>
</evidence>
<proteinExistence type="inferred from homology"/>
<dbReference type="InterPro" id="IPR017441">
    <property type="entry name" value="Protein_kinase_ATP_BS"/>
</dbReference>
<dbReference type="InterPro" id="IPR000719">
    <property type="entry name" value="Prot_kinase_dom"/>
</dbReference>
<evidence type="ECO:0000256" key="17">
    <source>
        <dbReference type="RuleBase" id="RU000304"/>
    </source>
</evidence>
<evidence type="ECO:0000256" key="4">
    <source>
        <dbReference type="ARBA" id="ARBA00022679"/>
    </source>
</evidence>
<evidence type="ECO:0000256" key="5">
    <source>
        <dbReference type="ARBA" id="ARBA00022692"/>
    </source>
</evidence>
<keyword evidence="6" id="KW-0732">Signal</keyword>
<keyword evidence="4" id="KW-0808">Transferase</keyword>
<dbReference type="SUPFAM" id="SSF56112">
    <property type="entry name" value="Protein kinase-like (PK-like)"/>
    <property type="match status" value="1"/>
</dbReference>
<dbReference type="EC" id="2.7.11.1" evidence="2"/>
<keyword evidence="21" id="KW-1185">Reference proteome</keyword>
<keyword evidence="12" id="KW-0675">Receptor</keyword>
<feature type="domain" description="Protein kinase" evidence="19">
    <location>
        <begin position="105"/>
        <end position="396"/>
    </location>
</feature>
<keyword evidence="13" id="KW-0325">Glycoprotein</keyword>
<organism evidence="20 21">
    <name type="scientific">Buddleja alternifolia</name>
    <dbReference type="NCBI Taxonomy" id="168488"/>
    <lineage>
        <taxon>Eukaryota</taxon>
        <taxon>Viridiplantae</taxon>
        <taxon>Streptophyta</taxon>
        <taxon>Embryophyta</taxon>
        <taxon>Tracheophyta</taxon>
        <taxon>Spermatophyta</taxon>
        <taxon>Magnoliopsida</taxon>
        <taxon>eudicotyledons</taxon>
        <taxon>Gunneridae</taxon>
        <taxon>Pentapetalae</taxon>
        <taxon>asterids</taxon>
        <taxon>lamiids</taxon>
        <taxon>Lamiales</taxon>
        <taxon>Scrophulariaceae</taxon>
        <taxon>Buddlejeae</taxon>
        <taxon>Buddleja</taxon>
    </lineage>
</organism>
<dbReference type="InterPro" id="IPR011009">
    <property type="entry name" value="Kinase-like_dom_sf"/>
</dbReference>
<evidence type="ECO:0000256" key="10">
    <source>
        <dbReference type="ARBA" id="ARBA00022989"/>
    </source>
</evidence>
<dbReference type="FunFam" id="1.10.510.10:FF:000287">
    <property type="entry name" value="probable LRR receptor-like serine/threonine-protein kinase RKF3"/>
    <property type="match status" value="1"/>
</dbReference>
<evidence type="ECO:0000256" key="3">
    <source>
        <dbReference type="ARBA" id="ARBA00022527"/>
    </source>
</evidence>
<keyword evidence="11 18" id="KW-0472">Membrane</keyword>
<name>A0AAV6WI80_9LAMI</name>
<keyword evidence="7 16" id="KW-0547">Nucleotide-binding</keyword>
<comment type="similarity">
    <text evidence="17">Belongs to the protein kinase superfamily.</text>
</comment>
<evidence type="ECO:0000313" key="20">
    <source>
        <dbReference type="EMBL" id="KAG8367504.1"/>
    </source>
</evidence>
<dbReference type="PANTHER" id="PTHR47989:SF61">
    <property type="entry name" value="PROTEIN KINASE DOMAIN-CONTAINING PROTEIN"/>
    <property type="match status" value="1"/>
</dbReference>
<keyword evidence="9 16" id="KW-0067">ATP-binding</keyword>
<dbReference type="FunFam" id="3.30.200.20:FF:000466">
    <property type="entry name" value="Putative LRR receptor-like serine/threonine-protein kinase"/>
    <property type="match status" value="1"/>
</dbReference>
<keyword evidence="8" id="KW-0418">Kinase</keyword>
<evidence type="ECO:0000256" key="18">
    <source>
        <dbReference type="SAM" id="Phobius"/>
    </source>
</evidence>
<evidence type="ECO:0000256" key="12">
    <source>
        <dbReference type="ARBA" id="ARBA00023170"/>
    </source>
</evidence>
<dbReference type="Gene3D" id="1.10.510.10">
    <property type="entry name" value="Transferase(Phosphotransferase) domain 1"/>
    <property type="match status" value="1"/>
</dbReference>
<evidence type="ECO:0000256" key="16">
    <source>
        <dbReference type="PROSITE-ProRule" id="PRU10141"/>
    </source>
</evidence>
<feature type="binding site" evidence="16">
    <location>
        <position position="134"/>
    </location>
    <ligand>
        <name>ATP</name>
        <dbReference type="ChEBI" id="CHEBI:30616"/>
    </ligand>
</feature>
<dbReference type="EMBL" id="WHWC01000016">
    <property type="protein sequence ID" value="KAG8367504.1"/>
    <property type="molecule type" value="Genomic_DNA"/>
</dbReference>
<dbReference type="PROSITE" id="PS50011">
    <property type="entry name" value="PROTEIN_KINASE_DOM"/>
    <property type="match status" value="1"/>
</dbReference>
<comment type="subcellular location">
    <subcellularLocation>
        <location evidence="1">Membrane</location>
        <topology evidence="1">Single-pass type I membrane protein</topology>
    </subcellularLocation>
</comment>
<dbReference type="PROSITE" id="PS00108">
    <property type="entry name" value="PROTEIN_KINASE_ST"/>
    <property type="match status" value="1"/>
</dbReference>
<evidence type="ECO:0000256" key="14">
    <source>
        <dbReference type="ARBA" id="ARBA00047899"/>
    </source>
</evidence>
<sequence length="464" mass="51170">MANKQEISPASAPSQLQNQKSNVSSSNAPLFGGIIIAIIILFVGGWLCFCFRRKLCATFRLYGKQKGYAEKSQILSYAHAGNLNAKKLKLKHFGLEELKKATNNFSEACLVGSGAFGNVYCGTFDTGGTVAIKKPHYESYTTTEEFRNEVRLLSKVKHDNLVGLVGFCEVKGPKAAKILVYEYVPNGSLLDYIIGRGGKSLTWRQRVNIAIGAAKGIAYLHEEVNPSIIHRDIKPSNILIGDGFEAKVSDFGLVRSGPVGDQSHVSSQVKGTPGYLDPAYCSSFHLTPFTDVYSFGVILLQLITARPAVESSRSNSNSHIIDWARNSIEKGSIEDILDANLLMEGCNMEMMLKMGEIGLRCVVKVPKERPTMTQVWQELEVALNSVDNVLPKHPLSENCTRLNNASNQSITRRIHQWDHDYSQSIVSVDGIGLERFDVDMDSLSFQSASLRCLETSISMDDRGF</sequence>
<comment type="caution">
    <text evidence="20">The sequence shown here is derived from an EMBL/GenBank/DDBJ whole genome shotgun (WGS) entry which is preliminary data.</text>
</comment>
<dbReference type="GO" id="GO:0005524">
    <property type="term" value="F:ATP binding"/>
    <property type="evidence" value="ECO:0007669"/>
    <property type="project" value="UniProtKB-UniRule"/>
</dbReference>
<evidence type="ECO:0000256" key="15">
    <source>
        <dbReference type="ARBA" id="ARBA00048679"/>
    </source>
</evidence>
<dbReference type="InterPro" id="IPR008271">
    <property type="entry name" value="Ser/Thr_kinase_AS"/>
</dbReference>
<evidence type="ECO:0000256" key="2">
    <source>
        <dbReference type="ARBA" id="ARBA00012513"/>
    </source>
</evidence>
<feature type="transmembrane region" description="Helical" evidence="18">
    <location>
        <begin position="30"/>
        <end position="51"/>
    </location>
</feature>
<evidence type="ECO:0000256" key="9">
    <source>
        <dbReference type="ARBA" id="ARBA00022840"/>
    </source>
</evidence>
<comment type="catalytic activity">
    <reaction evidence="15">
        <text>L-seryl-[protein] + ATP = O-phospho-L-seryl-[protein] + ADP + H(+)</text>
        <dbReference type="Rhea" id="RHEA:17989"/>
        <dbReference type="Rhea" id="RHEA-COMP:9863"/>
        <dbReference type="Rhea" id="RHEA-COMP:11604"/>
        <dbReference type="ChEBI" id="CHEBI:15378"/>
        <dbReference type="ChEBI" id="CHEBI:29999"/>
        <dbReference type="ChEBI" id="CHEBI:30616"/>
        <dbReference type="ChEBI" id="CHEBI:83421"/>
        <dbReference type="ChEBI" id="CHEBI:456216"/>
        <dbReference type="EC" id="2.7.11.1"/>
    </reaction>
</comment>
<keyword evidence="5 18" id="KW-0812">Transmembrane</keyword>
<reference evidence="20" key="1">
    <citation type="submission" date="2019-10" db="EMBL/GenBank/DDBJ databases">
        <authorList>
            <person name="Zhang R."/>
            <person name="Pan Y."/>
            <person name="Wang J."/>
            <person name="Ma R."/>
            <person name="Yu S."/>
        </authorList>
    </citation>
    <scope>NUCLEOTIDE SEQUENCE</scope>
    <source>
        <strain evidence="20">LA-IB0</strain>
        <tissue evidence="20">Leaf</tissue>
    </source>
</reference>
<protein>
    <recommendedName>
        <fullName evidence="2">non-specific serine/threonine protein kinase</fullName>
        <ecNumber evidence="2">2.7.11.1</ecNumber>
    </recommendedName>
</protein>
<dbReference type="AlphaFoldDB" id="A0AAV6WI80"/>
<comment type="catalytic activity">
    <reaction evidence="14">
        <text>L-threonyl-[protein] + ATP = O-phospho-L-threonyl-[protein] + ADP + H(+)</text>
        <dbReference type="Rhea" id="RHEA:46608"/>
        <dbReference type="Rhea" id="RHEA-COMP:11060"/>
        <dbReference type="Rhea" id="RHEA-COMP:11605"/>
        <dbReference type="ChEBI" id="CHEBI:15378"/>
        <dbReference type="ChEBI" id="CHEBI:30013"/>
        <dbReference type="ChEBI" id="CHEBI:30616"/>
        <dbReference type="ChEBI" id="CHEBI:61977"/>
        <dbReference type="ChEBI" id="CHEBI:456216"/>
        <dbReference type="EC" id="2.7.11.1"/>
    </reaction>
</comment>
<dbReference type="PANTHER" id="PTHR47989">
    <property type="entry name" value="OS01G0750732 PROTEIN"/>
    <property type="match status" value="1"/>
</dbReference>
<evidence type="ECO:0000256" key="8">
    <source>
        <dbReference type="ARBA" id="ARBA00022777"/>
    </source>
</evidence>
<evidence type="ECO:0000256" key="1">
    <source>
        <dbReference type="ARBA" id="ARBA00004479"/>
    </source>
</evidence>
<dbReference type="GO" id="GO:0016020">
    <property type="term" value="C:membrane"/>
    <property type="evidence" value="ECO:0007669"/>
    <property type="project" value="UniProtKB-SubCell"/>
</dbReference>
<dbReference type="GO" id="GO:0004674">
    <property type="term" value="F:protein serine/threonine kinase activity"/>
    <property type="evidence" value="ECO:0007669"/>
    <property type="project" value="UniProtKB-KW"/>
</dbReference>
<evidence type="ECO:0000256" key="6">
    <source>
        <dbReference type="ARBA" id="ARBA00022729"/>
    </source>
</evidence>
<dbReference type="CDD" id="cd14066">
    <property type="entry name" value="STKc_IRAK"/>
    <property type="match status" value="1"/>
</dbReference>
<keyword evidence="3 17" id="KW-0723">Serine/threonine-protein kinase</keyword>
<accession>A0AAV6WI80</accession>
<keyword evidence="10 18" id="KW-1133">Transmembrane helix</keyword>
<dbReference type="Proteomes" id="UP000826271">
    <property type="component" value="Unassembled WGS sequence"/>
</dbReference>